<evidence type="ECO:0000259" key="8">
    <source>
        <dbReference type="PROSITE" id="PS51007"/>
    </source>
</evidence>
<dbReference type="SUPFAM" id="SSF46626">
    <property type="entry name" value="Cytochrome c"/>
    <property type="match status" value="1"/>
</dbReference>
<feature type="signal peptide" evidence="7">
    <location>
        <begin position="1"/>
        <end position="23"/>
    </location>
</feature>
<evidence type="ECO:0000313" key="10">
    <source>
        <dbReference type="Proteomes" id="UP000249633"/>
    </source>
</evidence>
<feature type="domain" description="Cytochrome c" evidence="8">
    <location>
        <begin position="28"/>
        <end position="129"/>
    </location>
</feature>
<keyword evidence="7" id="KW-0732">Signal</keyword>
<gene>
    <name evidence="9" type="ORF">DI603_10845</name>
</gene>
<dbReference type="Pfam" id="PF00034">
    <property type="entry name" value="Cytochrom_C"/>
    <property type="match status" value="1"/>
</dbReference>
<keyword evidence="2 6" id="KW-0349">Heme</keyword>
<reference evidence="9 10" key="1">
    <citation type="submission" date="2017-08" db="EMBL/GenBank/DDBJ databases">
        <title>Infants hospitalized years apart are colonized by the same room-sourced microbial strains.</title>
        <authorList>
            <person name="Brooks B."/>
            <person name="Olm M.R."/>
            <person name="Firek B.A."/>
            <person name="Baker R."/>
            <person name="Thomas B.C."/>
            <person name="Morowitz M.J."/>
            <person name="Banfield J.F."/>
        </authorList>
    </citation>
    <scope>NUCLEOTIDE SEQUENCE [LARGE SCALE GENOMIC DNA]</scope>
    <source>
        <strain evidence="9">S2_012_000_R2_81</strain>
    </source>
</reference>
<dbReference type="Proteomes" id="UP000249633">
    <property type="component" value="Unassembled WGS sequence"/>
</dbReference>
<dbReference type="GO" id="GO:0020037">
    <property type="term" value="F:heme binding"/>
    <property type="evidence" value="ECO:0007669"/>
    <property type="project" value="InterPro"/>
</dbReference>
<evidence type="ECO:0000256" key="6">
    <source>
        <dbReference type="PROSITE-ProRule" id="PRU00433"/>
    </source>
</evidence>
<evidence type="ECO:0000256" key="4">
    <source>
        <dbReference type="ARBA" id="ARBA00022982"/>
    </source>
</evidence>
<dbReference type="PANTHER" id="PTHR11961">
    <property type="entry name" value="CYTOCHROME C"/>
    <property type="match status" value="1"/>
</dbReference>
<evidence type="ECO:0000256" key="7">
    <source>
        <dbReference type="SAM" id="SignalP"/>
    </source>
</evidence>
<accession>A0A2W5DP61</accession>
<dbReference type="InterPro" id="IPR002327">
    <property type="entry name" value="Cyt_c_1A/1B"/>
</dbReference>
<dbReference type="GO" id="GO:0046872">
    <property type="term" value="F:metal ion binding"/>
    <property type="evidence" value="ECO:0007669"/>
    <property type="project" value="UniProtKB-KW"/>
</dbReference>
<dbReference type="GO" id="GO:0009055">
    <property type="term" value="F:electron transfer activity"/>
    <property type="evidence" value="ECO:0007669"/>
    <property type="project" value="InterPro"/>
</dbReference>
<evidence type="ECO:0000313" key="9">
    <source>
        <dbReference type="EMBL" id="PZP32518.1"/>
    </source>
</evidence>
<dbReference type="PROSITE" id="PS51007">
    <property type="entry name" value="CYTC"/>
    <property type="match status" value="1"/>
</dbReference>
<keyword evidence="5 6" id="KW-0408">Iron</keyword>
<comment type="caution">
    <text evidence="9">The sequence shown here is derived from an EMBL/GenBank/DDBJ whole genome shotgun (WGS) entry which is preliminary data.</text>
</comment>
<sequence>MPLSRIARPLGLLLLFVPVLALAGPSAEQLAAGQAAFATCTRCHRVGPEARSGYGPQLNGIVGRRAGTLPDFNYSAAMKRSGIVWDARSLAAFIRNPDQVVPGNRMRFASWGYDDRKIADLVAYLASFPAER</sequence>
<dbReference type="Gene3D" id="1.10.760.10">
    <property type="entry name" value="Cytochrome c-like domain"/>
    <property type="match status" value="1"/>
</dbReference>
<keyword evidence="1" id="KW-0813">Transport</keyword>
<dbReference type="InterPro" id="IPR036909">
    <property type="entry name" value="Cyt_c-like_dom_sf"/>
</dbReference>
<protein>
    <submittedName>
        <fullName evidence="9">Cytochrome c family protein</fullName>
    </submittedName>
</protein>
<keyword evidence="3 6" id="KW-0479">Metal-binding</keyword>
<dbReference type="AlphaFoldDB" id="A0A2W5DP61"/>
<name>A0A2W5DP61_9BURK</name>
<dbReference type="InterPro" id="IPR009056">
    <property type="entry name" value="Cyt_c-like_dom"/>
</dbReference>
<evidence type="ECO:0000256" key="1">
    <source>
        <dbReference type="ARBA" id="ARBA00022448"/>
    </source>
</evidence>
<evidence type="ECO:0000256" key="3">
    <source>
        <dbReference type="ARBA" id="ARBA00022723"/>
    </source>
</evidence>
<evidence type="ECO:0000256" key="2">
    <source>
        <dbReference type="ARBA" id="ARBA00022617"/>
    </source>
</evidence>
<keyword evidence="4" id="KW-0249">Electron transport</keyword>
<dbReference type="EMBL" id="QFOD01000008">
    <property type="protein sequence ID" value="PZP32518.1"/>
    <property type="molecule type" value="Genomic_DNA"/>
</dbReference>
<proteinExistence type="predicted"/>
<organism evidence="9 10">
    <name type="scientific">Roseateles depolymerans</name>
    <dbReference type="NCBI Taxonomy" id="76731"/>
    <lineage>
        <taxon>Bacteria</taxon>
        <taxon>Pseudomonadati</taxon>
        <taxon>Pseudomonadota</taxon>
        <taxon>Betaproteobacteria</taxon>
        <taxon>Burkholderiales</taxon>
        <taxon>Sphaerotilaceae</taxon>
        <taxon>Roseateles</taxon>
    </lineage>
</organism>
<evidence type="ECO:0000256" key="5">
    <source>
        <dbReference type="ARBA" id="ARBA00023004"/>
    </source>
</evidence>
<feature type="chain" id="PRO_5016029515" evidence="7">
    <location>
        <begin position="24"/>
        <end position="132"/>
    </location>
</feature>
<dbReference type="PRINTS" id="PR00604">
    <property type="entry name" value="CYTCHRMECIAB"/>
</dbReference>